<reference evidence="3" key="2">
    <citation type="submission" date="2015-01" db="EMBL/GenBank/DDBJ databases">
        <title>Evolutionary Origins and Diversification of the Mycorrhizal Mutualists.</title>
        <authorList>
            <consortium name="DOE Joint Genome Institute"/>
            <consortium name="Mycorrhizal Genomics Consortium"/>
            <person name="Kohler A."/>
            <person name="Kuo A."/>
            <person name="Nagy L.G."/>
            <person name="Floudas D."/>
            <person name="Copeland A."/>
            <person name="Barry K.W."/>
            <person name="Cichocki N."/>
            <person name="Veneault-Fourrey C."/>
            <person name="LaButti K."/>
            <person name="Lindquist E.A."/>
            <person name="Lipzen A."/>
            <person name="Lundell T."/>
            <person name="Morin E."/>
            <person name="Murat C."/>
            <person name="Riley R."/>
            <person name="Ohm R."/>
            <person name="Sun H."/>
            <person name="Tunlid A."/>
            <person name="Henrissat B."/>
            <person name="Grigoriev I.V."/>
            <person name="Hibbett D.S."/>
            <person name="Martin F."/>
        </authorList>
    </citation>
    <scope>NUCLEOTIDE SEQUENCE [LARGE SCALE GENOMIC DNA]</scope>
    <source>
        <strain evidence="3">F 1598</strain>
    </source>
</reference>
<feature type="region of interest" description="Disordered" evidence="1">
    <location>
        <begin position="252"/>
        <end position="335"/>
    </location>
</feature>
<reference evidence="2 3" key="1">
    <citation type="submission" date="2014-04" db="EMBL/GenBank/DDBJ databases">
        <authorList>
            <consortium name="DOE Joint Genome Institute"/>
            <person name="Kuo A."/>
            <person name="Tarkka M."/>
            <person name="Buscot F."/>
            <person name="Kohler A."/>
            <person name="Nagy L.G."/>
            <person name="Floudas D."/>
            <person name="Copeland A."/>
            <person name="Barry K.W."/>
            <person name="Cichocki N."/>
            <person name="Veneault-Fourrey C."/>
            <person name="LaButti K."/>
            <person name="Lindquist E.A."/>
            <person name="Lipzen A."/>
            <person name="Lundell T."/>
            <person name="Morin E."/>
            <person name="Murat C."/>
            <person name="Sun H."/>
            <person name="Tunlid A."/>
            <person name="Henrissat B."/>
            <person name="Grigoriev I.V."/>
            <person name="Hibbett D.S."/>
            <person name="Martin F."/>
            <person name="Nordberg H.P."/>
            <person name="Cantor M.N."/>
            <person name="Hua S.X."/>
        </authorList>
    </citation>
    <scope>NUCLEOTIDE SEQUENCE [LARGE SCALE GENOMIC DNA]</scope>
    <source>
        <strain evidence="2 3">F 1598</strain>
    </source>
</reference>
<sequence length="335" mass="35251">MIGGPVPEANGAISTTSTHVGKNPLGNTFSMAFQDYEDIIMRPFQQFVCRVYSTEVRKSRALNTPAGLTNAPPMTLLDDLEMMEAETHVSNKAPTIPDQDVNVSTSPVSPIAHPSTADALGKTGDGFVDKDTDSPLSYAGTVLADVTNDPSTADRTAEVPPAPMPPRLSRKDGSSSGIYSIPLSFSDARPVISPPAVDASATHTDVTLPSLPTRPKPRPAYMSAAAVKAIVEAEASNSITILAAPGSPDMDITLPFPSSSPGLSTPQATSSNAVGENEEHGGRRRRKLTAFGVQHAKEIEEKNEKVAARKKAGSEPSGRGRATRGRRGSGRGRTR</sequence>
<organism evidence="2 3">
    <name type="scientific">Piloderma croceum (strain F 1598)</name>
    <dbReference type="NCBI Taxonomy" id="765440"/>
    <lineage>
        <taxon>Eukaryota</taxon>
        <taxon>Fungi</taxon>
        <taxon>Dikarya</taxon>
        <taxon>Basidiomycota</taxon>
        <taxon>Agaricomycotina</taxon>
        <taxon>Agaricomycetes</taxon>
        <taxon>Agaricomycetidae</taxon>
        <taxon>Atheliales</taxon>
        <taxon>Atheliaceae</taxon>
        <taxon>Piloderma</taxon>
    </lineage>
</organism>
<dbReference type="AlphaFoldDB" id="A0A0C3EXJ9"/>
<accession>A0A0C3EXJ9</accession>
<dbReference type="OrthoDB" id="2678860at2759"/>
<keyword evidence="3" id="KW-1185">Reference proteome</keyword>
<gene>
    <name evidence="2" type="ORF">PILCRDRAFT_91259</name>
</gene>
<feature type="compositionally biased region" description="Basic and acidic residues" evidence="1">
    <location>
        <begin position="295"/>
        <end position="307"/>
    </location>
</feature>
<evidence type="ECO:0000313" key="2">
    <source>
        <dbReference type="EMBL" id="KIM77245.1"/>
    </source>
</evidence>
<feature type="region of interest" description="Disordered" evidence="1">
    <location>
        <begin position="146"/>
        <end position="175"/>
    </location>
</feature>
<protein>
    <submittedName>
        <fullName evidence="2">Uncharacterized protein</fullName>
    </submittedName>
</protein>
<dbReference type="HOGENOM" id="CLU_829273_0_0_1"/>
<evidence type="ECO:0000256" key="1">
    <source>
        <dbReference type="SAM" id="MobiDB-lite"/>
    </source>
</evidence>
<dbReference type="EMBL" id="KN833027">
    <property type="protein sequence ID" value="KIM77245.1"/>
    <property type="molecule type" value="Genomic_DNA"/>
</dbReference>
<feature type="region of interest" description="Disordered" evidence="1">
    <location>
        <begin position="93"/>
        <end position="123"/>
    </location>
</feature>
<feature type="compositionally biased region" description="Polar residues" evidence="1">
    <location>
        <begin position="12"/>
        <end position="21"/>
    </location>
</feature>
<dbReference type="Proteomes" id="UP000054166">
    <property type="component" value="Unassembled WGS sequence"/>
</dbReference>
<name>A0A0C3EXJ9_PILCF</name>
<proteinExistence type="predicted"/>
<feature type="compositionally biased region" description="Polar residues" evidence="1">
    <location>
        <begin position="256"/>
        <end position="274"/>
    </location>
</feature>
<evidence type="ECO:0000313" key="3">
    <source>
        <dbReference type="Proteomes" id="UP000054166"/>
    </source>
</evidence>
<feature type="region of interest" description="Disordered" evidence="1">
    <location>
        <begin position="1"/>
        <end position="21"/>
    </location>
</feature>
<dbReference type="InParanoid" id="A0A0C3EXJ9"/>
<feature type="compositionally biased region" description="Basic residues" evidence="1">
    <location>
        <begin position="321"/>
        <end position="335"/>
    </location>
</feature>